<keyword evidence="3" id="KW-0732">Signal</keyword>
<dbReference type="PANTHER" id="PTHR33420">
    <property type="entry name" value="FIMBRIAL SUBUNIT ELFA-RELATED"/>
    <property type="match status" value="1"/>
</dbReference>
<dbReference type="Gene3D" id="2.60.40.1090">
    <property type="entry name" value="Fimbrial-type adhesion domain"/>
    <property type="match status" value="1"/>
</dbReference>
<evidence type="ECO:0000256" key="2">
    <source>
        <dbReference type="ARBA" id="ARBA00006671"/>
    </source>
</evidence>
<evidence type="ECO:0000256" key="3">
    <source>
        <dbReference type="ARBA" id="ARBA00022729"/>
    </source>
</evidence>
<dbReference type="InterPro" id="IPR036937">
    <property type="entry name" value="Adhesion_dom_fimbrial_sf"/>
</dbReference>
<dbReference type="Proteomes" id="UP000306790">
    <property type="component" value="Unassembled WGS sequence"/>
</dbReference>
<comment type="caution">
    <text evidence="6">The sequence shown here is derived from an EMBL/GenBank/DDBJ whole genome shotgun (WGS) entry which is preliminary data.</text>
</comment>
<evidence type="ECO:0000256" key="4">
    <source>
        <dbReference type="ARBA" id="ARBA00023263"/>
    </source>
</evidence>
<evidence type="ECO:0000259" key="5">
    <source>
        <dbReference type="Pfam" id="PF00419"/>
    </source>
</evidence>
<feature type="domain" description="Fimbrial-type adhesion" evidence="5">
    <location>
        <begin position="3"/>
        <end position="163"/>
    </location>
</feature>
<proteinExistence type="inferred from homology"/>
<organism evidence="6 7">
    <name type="scientific">Citrobacter murliniae</name>
    <dbReference type="NCBI Taxonomy" id="67829"/>
    <lineage>
        <taxon>Bacteria</taxon>
        <taxon>Pseudomonadati</taxon>
        <taxon>Pseudomonadota</taxon>
        <taxon>Gammaproteobacteria</taxon>
        <taxon>Enterobacterales</taxon>
        <taxon>Enterobacteriaceae</taxon>
        <taxon>Citrobacter</taxon>
        <taxon>Citrobacter freundii complex</taxon>
    </lineage>
</organism>
<evidence type="ECO:0000313" key="6">
    <source>
        <dbReference type="EMBL" id="THE34887.1"/>
    </source>
</evidence>
<comment type="subcellular location">
    <subcellularLocation>
        <location evidence="1">Fimbrium</location>
    </subcellularLocation>
</comment>
<reference evidence="6 7" key="1">
    <citation type="submission" date="2018-05" db="EMBL/GenBank/DDBJ databases">
        <title>Isolation and genomic analyses of lactose-positive bacteria from faecal samples of preterm neonates.</title>
        <authorList>
            <person name="Chen Y."/>
            <person name="Brook T.C."/>
            <person name="O'Neill I."/>
            <person name="Soe C.Z."/>
            <person name="Hall L.J."/>
            <person name="Hoyles L."/>
        </authorList>
    </citation>
    <scope>NUCLEOTIDE SEQUENCE [LARGE SCALE GENOMIC DNA]</scope>
    <source>
        <strain evidence="6 7">P080C CL</strain>
    </source>
</reference>
<name>A0ABY2PQ74_9ENTR</name>
<dbReference type="InterPro" id="IPR008966">
    <property type="entry name" value="Adhesion_dom_sf"/>
</dbReference>
<sequence length="163" mass="17240">MVSGTCDITASDVDLGDLNINAFSAGGNWAGLSATSPGNVATKPLQVKARCDSGSAEKTLILSFQPQKAQLSGNQIFPNEYTGPTGRVKATSAAENIGVVVFYESTNVLNKDNTSAVNFTRYIGSESSYSEYTFQARYQIINPAKPVTPGGVLSQVKISVSYK</sequence>
<dbReference type="InterPro" id="IPR050263">
    <property type="entry name" value="Bact_Fimbrial_Adh_Pro"/>
</dbReference>
<dbReference type="InterPro" id="IPR000259">
    <property type="entry name" value="Adhesion_dom_fimbrial"/>
</dbReference>
<dbReference type="PANTHER" id="PTHR33420:SF3">
    <property type="entry name" value="FIMBRIAL SUBUNIT ELFA"/>
    <property type="match status" value="1"/>
</dbReference>
<accession>A0ABY2PQ74</accession>
<evidence type="ECO:0000313" key="7">
    <source>
        <dbReference type="Proteomes" id="UP000306790"/>
    </source>
</evidence>
<comment type="similarity">
    <text evidence="2">Belongs to the fimbrial protein family.</text>
</comment>
<evidence type="ECO:0000256" key="1">
    <source>
        <dbReference type="ARBA" id="ARBA00004561"/>
    </source>
</evidence>
<keyword evidence="4" id="KW-0281">Fimbrium</keyword>
<protein>
    <submittedName>
        <fullName evidence="6">Fimbrial protein StaF</fullName>
    </submittedName>
</protein>
<dbReference type="EMBL" id="QFVP01000015">
    <property type="protein sequence ID" value="THE34887.1"/>
    <property type="molecule type" value="Genomic_DNA"/>
</dbReference>
<dbReference type="SUPFAM" id="SSF49401">
    <property type="entry name" value="Bacterial adhesins"/>
    <property type="match status" value="1"/>
</dbReference>
<keyword evidence="7" id="KW-1185">Reference proteome</keyword>
<gene>
    <name evidence="6" type="ORF">DJ535_20505</name>
</gene>
<dbReference type="Pfam" id="PF00419">
    <property type="entry name" value="Fimbrial"/>
    <property type="match status" value="1"/>
</dbReference>